<sequence length="84" mass="8522">MTLADADQVAPGYQVTLTLKVSDVAALWAAAAQRGLAAPGTNPADVFDVIGPREDPSLADCIAMLAGPVSVPGCSLDDLEIAEL</sequence>
<comment type="caution">
    <text evidence="1">The sequence shown here is derived from an EMBL/GenBank/DDBJ whole genome shotgun (WGS) entry which is preliminary data.</text>
</comment>
<evidence type="ECO:0000313" key="2">
    <source>
        <dbReference type="Proteomes" id="UP000241167"/>
    </source>
</evidence>
<dbReference type="AlphaFoldDB" id="A0A2P7QVI5"/>
<accession>A0A2P7QVI5</accession>
<protein>
    <submittedName>
        <fullName evidence="1">Uncharacterized protein</fullName>
    </submittedName>
</protein>
<dbReference type="EMBL" id="PXYI01000002">
    <property type="protein sequence ID" value="PSJ41963.1"/>
    <property type="molecule type" value="Genomic_DNA"/>
</dbReference>
<dbReference type="Proteomes" id="UP000241167">
    <property type="component" value="Unassembled WGS sequence"/>
</dbReference>
<evidence type="ECO:0000313" key="1">
    <source>
        <dbReference type="EMBL" id="PSJ41963.1"/>
    </source>
</evidence>
<name>A0A2P7QVI5_9SPHN</name>
<dbReference type="OrthoDB" id="7566864at2"/>
<reference evidence="1 2" key="1">
    <citation type="submission" date="2018-03" db="EMBL/GenBank/DDBJ databases">
        <title>The draft genome of Sphingosinicella sp. GL-C-18.</title>
        <authorList>
            <person name="Liu L."/>
            <person name="Li L."/>
            <person name="Liang L."/>
            <person name="Zhang X."/>
            <person name="Wang T."/>
        </authorList>
    </citation>
    <scope>NUCLEOTIDE SEQUENCE [LARGE SCALE GENOMIC DNA]</scope>
    <source>
        <strain evidence="1 2">GL-C-18</strain>
    </source>
</reference>
<proteinExistence type="predicted"/>
<gene>
    <name evidence="1" type="ORF">C7I55_06805</name>
</gene>
<organism evidence="1 2">
    <name type="scientific">Allosphingosinicella deserti</name>
    <dbReference type="NCBI Taxonomy" id="2116704"/>
    <lineage>
        <taxon>Bacteria</taxon>
        <taxon>Pseudomonadati</taxon>
        <taxon>Pseudomonadota</taxon>
        <taxon>Alphaproteobacteria</taxon>
        <taxon>Sphingomonadales</taxon>
        <taxon>Sphingomonadaceae</taxon>
        <taxon>Allosphingosinicella</taxon>
    </lineage>
</organism>
<dbReference type="RefSeq" id="WP_106512128.1">
    <property type="nucleotide sequence ID" value="NZ_PXYI01000002.1"/>
</dbReference>
<keyword evidence="2" id="KW-1185">Reference proteome</keyword>